<feature type="coiled-coil region" evidence="7">
    <location>
        <begin position="53"/>
        <end position="80"/>
    </location>
</feature>
<dbReference type="GO" id="GO:0051539">
    <property type="term" value="F:4 iron, 4 sulfur cluster binding"/>
    <property type="evidence" value="ECO:0007669"/>
    <property type="project" value="UniProtKB-KW"/>
</dbReference>
<dbReference type="UniPathway" id="UPA00782"/>
<keyword evidence="3" id="KW-0949">S-adenosyl-L-methionine</keyword>
<evidence type="ECO:0000313" key="10">
    <source>
        <dbReference type="Proteomes" id="UP000636888"/>
    </source>
</evidence>
<dbReference type="PANTHER" id="PTHR43787">
    <property type="entry name" value="FEMO COFACTOR BIOSYNTHESIS PROTEIN NIFB-RELATED"/>
    <property type="match status" value="1"/>
</dbReference>
<keyword evidence="6" id="KW-0411">Iron-sulfur</keyword>
<dbReference type="GO" id="GO:0046872">
    <property type="term" value="F:metal ion binding"/>
    <property type="evidence" value="ECO:0007669"/>
    <property type="project" value="UniProtKB-KW"/>
</dbReference>
<dbReference type="SFLD" id="SFLDG01067">
    <property type="entry name" value="SPASM/twitch_domain_containing"/>
    <property type="match status" value="1"/>
</dbReference>
<evidence type="ECO:0000256" key="2">
    <source>
        <dbReference type="ARBA" id="ARBA00022485"/>
    </source>
</evidence>
<reference evidence="9" key="1">
    <citation type="submission" date="2020-12" db="EMBL/GenBank/DDBJ databases">
        <title>Geomonas sp. Red875, isolated from river sediment.</title>
        <authorList>
            <person name="Xu Z."/>
            <person name="Zhang Z."/>
            <person name="Masuda Y."/>
            <person name="Itoh H."/>
            <person name="Senoo K."/>
        </authorList>
    </citation>
    <scope>NUCLEOTIDE SEQUENCE</scope>
    <source>
        <strain evidence="9">Red875</strain>
    </source>
</reference>
<dbReference type="PROSITE" id="PS51918">
    <property type="entry name" value="RADICAL_SAM"/>
    <property type="match status" value="1"/>
</dbReference>
<keyword evidence="2" id="KW-0004">4Fe-4S</keyword>
<dbReference type="InterPro" id="IPR058240">
    <property type="entry name" value="rSAM_sf"/>
</dbReference>
<dbReference type="SFLD" id="SFLDS00029">
    <property type="entry name" value="Radical_SAM"/>
    <property type="match status" value="1"/>
</dbReference>
<dbReference type="PANTHER" id="PTHR43787:SF3">
    <property type="entry name" value="ARYLSULFATASE REGULATORY PROTEIN"/>
    <property type="match status" value="1"/>
</dbReference>
<comment type="caution">
    <text evidence="9">The sequence shown here is derived from an EMBL/GenBank/DDBJ whole genome shotgun (WGS) entry which is preliminary data.</text>
</comment>
<dbReference type="Gene3D" id="3.20.20.70">
    <property type="entry name" value="Aldolase class I"/>
    <property type="match status" value="1"/>
</dbReference>
<evidence type="ECO:0000256" key="4">
    <source>
        <dbReference type="ARBA" id="ARBA00022723"/>
    </source>
</evidence>
<dbReference type="NCBIfam" id="TIGR04280">
    <property type="entry name" value="geopep_mat_rSAM"/>
    <property type="match status" value="1"/>
</dbReference>
<dbReference type="InterPro" id="IPR023867">
    <property type="entry name" value="Sulphatase_maturase_rSAM"/>
</dbReference>
<gene>
    <name evidence="9" type="primary">gptM</name>
    <name evidence="9" type="ORF">JFN93_04630</name>
</gene>
<dbReference type="RefSeq" id="WP_199382824.1">
    <property type="nucleotide sequence ID" value="NZ_JAEMHM010000003.1"/>
</dbReference>
<dbReference type="NCBIfam" id="TIGR04085">
    <property type="entry name" value="rSAM_more_4Fe4S"/>
    <property type="match status" value="1"/>
</dbReference>
<evidence type="ECO:0000256" key="7">
    <source>
        <dbReference type="SAM" id="Coils"/>
    </source>
</evidence>
<dbReference type="SFLD" id="SFLDG01386">
    <property type="entry name" value="main_SPASM_domain-containing"/>
    <property type="match status" value="1"/>
</dbReference>
<sequence>MPLSRYLKIFPSKDQNGWSLFYSTIKGSIIRVPSTFVEAAQNDSLGEAEITLLRRLEMYVDDLQAEQERLKNIVMRTNQRSGKFRGTVVMNLDCNLDCVYCFEKKFREGYYLSEETASMLVELVTRDHLDHGRNVELNFYGGEPLLSLPRLMRIAAEIGSNAQKRNLKFTFSMVTNGTLLNRETVEELLPLGFTSAQLTLDGPQEIHDQMRPFTSGSGSFDAIIANIADIYQLVNLKLGGNFSEDNYRAYPLMLDALLGAGVDPRQLDAIMFAPIRPESGRNTSIELAGHCLSSDEPWLNEAVVYLREETLKRGFSVMKTVMGSCMIEFEHDIVVNYDGTLYKCASFMGWPELSVGTLKDGIKDFSESHKLGIWKNDTCLECEYLPICFGGCRLLPLLRNGVIDEVDCRKPFYDATLERMILQDLNYKKG</sequence>
<dbReference type="Pfam" id="PF04055">
    <property type="entry name" value="Radical_SAM"/>
    <property type="match status" value="1"/>
</dbReference>
<dbReference type="InterPro" id="IPR026322">
    <property type="entry name" value="Geopep_mat_rSAM"/>
</dbReference>
<keyword evidence="7" id="KW-0175">Coiled coil</keyword>
<evidence type="ECO:0000256" key="6">
    <source>
        <dbReference type="ARBA" id="ARBA00023014"/>
    </source>
</evidence>
<dbReference type="GO" id="GO:0016491">
    <property type="term" value="F:oxidoreductase activity"/>
    <property type="evidence" value="ECO:0007669"/>
    <property type="project" value="InterPro"/>
</dbReference>
<evidence type="ECO:0000256" key="1">
    <source>
        <dbReference type="ARBA" id="ARBA00001966"/>
    </source>
</evidence>
<accession>A0A8J7J5Y9</accession>
<evidence type="ECO:0000256" key="3">
    <source>
        <dbReference type="ARBA" id="ARBA00022691"/>
    </source>
</evidence>
<comment type="cofactor">
    <cofactor evidence="1">
        <name>[4Fe-4S] cluster</name>
        <dbReference type="ChEBI" id="CHEBI:49883"/>
    </cofactor>
</comment>
<keyword evidence="10" id="KW-1185">Reference proteome</keyword>
<name>A0A8J7J5Y9_9BACT</name>
<dbReference type="EMBL" id="JAEMHM010000003">
    <property type="protein sequence ID" value="MBJ6723986.1"/>
    <property type="molecule type" value="Genomic_DNA"/>
</dbReference>
<dbReference type="InterPro" id="IPR013785">
    <property type="entry name" value="Aldolase_TIM"/>
</dbReference>
<keyword evidence="5" id="KW-0408">Iron</keyword>
<dbReference type="SUPFAM" id="SSF102114">
    <property type="entry name" value="Radical SAM enzymes"/>
    <property type="match status" value="1"/>
</dbReference>
<dbReference type="InterPro" id="IPR023885">
    <property type="entry name" value="4Fe4S-binding_SPASM_dom"/>
</dbReference>
<dbReference type="Proteomes" id="UP000636888">
    <property type="component" value="Unassembled WGS sequence"/>
</dbReference>
<dbReference type="AlphaFoldDB" id="A0A8J7J5Y9"/>
<keyword evidence="4" id="KW-0479">Metal-binding</keyword>
<evidence type="ECO:0000259" key="8">
    <source>
        <dbReference type="PROSITE" id="PS51918"/>
    </source>
</evidence>
<dbReference type="InterPro" id="IPR007197">
    <property type="entry name" value="rSAM"/>
</dbReference>
<proteinExistence type="predicted"/>
<dbReference type="SFLD" id="SFLDG01384">
    <property type="entry name" value="thioether_bond_formation_requi"/>
    <property type="match status" value="1"/>
</dbReference>
<evidence type="ECO:0000256" key="5">
    <source>
        <dbReference type="ARBA" id="ARBA00023004"/>
    </source>
</evidence>
<evidence type="ECO:0000313" key="9">
    <source>
        <dbReference type="EMBL" id="MBJ6723986.1"/>
    </source>
</evidence>
<protein>
    <submittedName>
        <fullName evidence="9">Geopeptide radical SAM maturase</fullName>
    </submittedName>
</protein>
<feature type="domain" description="Radical SAM core" evidence="8">
    <location>
        <begin position="80"/>
        <end position="316"/>
    </location>
</feature>
<dbReference type="CDD" id="cd01335">
    <property type="entry name" value="Radical_SAM"/>
    <property type="match status" value="1"/>
</dbReference>
<organism evidence="9 10">
    <name type="scientific">Geomesophilobacter sediminis</name>
    <dbReference type="NCBI Taxonomy" id="2798584"/>
    <lineage>
        <taxon>Bacteria</taxon>
        <taxon>Pseudomonadati</taxon>
        <taxon>Thermodesulfobacteriota</taxon>
        <taxon>Desulfuromonadia</taxon>
        <taxon>Geobacterales</taxon>
        <taxon>Geobacteraceae</taxon>
        <taxon>Geomesophilobacter</taxon>
    </lineage>
</organism>